<dbReference type="OrthoDB" id="6656750at2"/>
<evidence type="ECO:0000313" key="3">
    <source>
        <dbReference type="Proteomes" id="UP000076276"/>
    </source>
</evidence>
<proteinExistence type="predicted"/>
<evidence type="ECO:0000256" key="1">
    <source>
        <dbReference type="SAM" id="SignalP"/>
    </source>
</evidence>
<gene>
    <name evidence="2" type="ORF">AZH43_16765</name>
</gene>
<accession>A0A151XYM8</accession>
<comment type="caution">
    <text evidence="2">The sequence shown here is derived from an EMBL/GenBank/DDBJ whole genome shotgun (WGS) entry which is preliminary data.</text>
</comment>
<organism evidence="2 3">
    <name type="scientific">Acinetobacter pragensis</name>
    <dbReference type="NCBI Taxonomy" id="1806892"/>
    <lineage>
        <taxon>Bacteria</taxon>
        <taxon>Pseudomonadati</taxon>
        <taxon>Pseudomonadota</taxon>
        <taxon>Gammaproteobacteria</taxon>
        <taxon>Moraxellales</taxon>
        <taxon>Moraxellaceae</taxon>
        <taxon>Acinetobacter</taxon>
    </lineage>
</organism>
<sequence>MKKTYLTVLLMIFASGAMAADNKKLTQNQNAEDQVQANAVNNFRVTTRPEIVGLWGMEIPNNRKCIEYYNFKSNNDVVIKSGAEWSSGLYDYQPPQDQDTQLPALVLQVKYDNNEPDCSGNKTDQTGEISQYYVQWENASTINFCANEKAEQCFATLRRVLP</sequence>
<dbReference type="EMBL" id="LUAW01000038">
    <property type="protein sequence ID" value="KYQ70933.1"/>
    <property type="molecule type" value="Genomic_DNA"/>
</dbReference>
<dbReference type="AlphaFoldDB" id="A0A151XYM8"/>
<dbReference type="STRING" id="1806892.AZH43_16765"/>
<keyword evidence="3" id="KW-1185">Reference proteome</keyword>
<keyword evidence="1" id="KW-0732">Signal</keyword>
<name>A0A151XYM8_9GAMM</name>
<evidence type="ECO:0000313" key="2">
    <source>
        <dbReference type="EMBL" id="KYQ70933.1"/>
    </source>
</evidence>
<feature type="chain" id="PRO_5007592039" evidence="1">
    <location>
        <begin position="20"/>
        <end position="162"/>
    </location>
</feature>
<dbReference type="Proteomes" id="UP000076276">
    <property type="component" value="Unassembled WGS sequence"/>
</dbReference>
<dbReference type="RefSeq" id="WP_067671120.1">
    <property type="nucleotide sequence ID" value="NZ_CBCSIK010000010.1"/>
</dbReference>
<feature type="signal peptide" evidence="1">
    <location>
        <begin position="1"/>
        <end position="19"/>
    </location>
</feature>
<reference evidence="2 3" key="1">
    <citation type="submission" date="2016-03" db="EMBL/GenBank/DDBJ databases">
        <title>Acinetobacter genomospecies 28 strain ANC 4149.</title>
        <authorList>
            <person name="Radolfova-Krizova L."/>
            <person name="Nemec A."/>
        </authorList>
    </citation>
    <scope>NUCLEOTIDE SEQUENCE [LARGE SCALE GENOMIC DNA]</scope>
    <source>
        <strain evidence="2 3">ANC 4149</strain>
    </source>
</reference>
<protein>
    <submittedName>
        <fullName evidence="2">Uncharacterized protein</fullName>
    </submittedName>
</protein>